<dbReference type="HAMAP" id="MF_00338">
    <property type="entry name" value="UPF0145"/>
    <property type="match status" value="1"/>
</dbReference>
<protein>
    <recommendedName>
        <fullName evidence="2">UPF0145 protein MOTC310_07110</fullName>
    </recommendedName>
</protein>
<dbReference type="RefSeq" id="WP_331301286.1">
    <property type="nucleotide sequence ID" value="NZ_MLCA01000001.1"/>
</dbReference>
<dbReference type="SUPFAM" id="SSF117782">
    <property type="entry name" value="YbjQ-like"/>
    <property type="match status" value="1"/>
</dbReference>
<evidence type="ECO:0000313" key="3">
    <source>
        <dbReference type="EMBL" id="MEE7490261.1"/>
    </source>
</evidence>
<dbReference type="Pfam" id="PF01906">
    <property type="entry name" value="YbjQ_1"/>
    <property type="match status" value="1"/>
</dbReference>
<name>A0ABU7TL40_9HYPH</name>
<dbReference type="Proteomes" id="UP001355206">
    <property type="component" value="Unassembled WGS sequence"/>
</dbReference>
<gene>
    <name evidence="3" type="ORF">MOTC310_07110</name>
</gene>
<proteinExistence type="inferred from homology"/>
<organism evidence="3 4">
    <name type="scientific">Methylobacterium oryzae</name>
    <dbReference type="NCBI Taxonomy" id="334852"/>
    <lineage>
        <taxon>Bacteria</taxon>
        <taxon>Pseudomonadati</taxon>
        <taxon>Pseudomonadota</taxon>
        <taxon>Alphaproteobacteria</taxon>
        <taxon>Hyphomicrobiales</taxon>
        <taxon>Methylobacteriaceae</taxon>
        <taxon>Methylobacterium</taxon>
    </lineage>
</organism>
<sequence length="106" mass="11433">MIIVTTENIPNYHVREVRGPCFGAVVHSRGAVGNFTAGLRSLMGGEINEYSQLIEQARSQAIDRMAQNAAQLGANAIVMMRFDTADTDQSMMGVVAYGTAVIVEAR</sequence>
<evidence type="ECO:0000256" key="2">
    <source>
        <dbReference type="HAMAP-Rule" id="MF_00338"/>
    </source>
</evidence>
<dbReference type="PANTHER" id="PTHR34068">
    <property type="entry name" value="UPF0145 PROTEIN YBJQ"/>
    <property type="match status" value="1"/>
</dbReference>
<comment type="caution">
    <text evidence="3">The sequence shown here is derived from an EMBL/GenBank/DDBJ whole genome shotgun (WGS) entry which is preliminary data.</text>
</comment>
<evidence type="ECO:0000313" key="4">
    <source>
        <dbReference type="Proteomes" id="UP001355206"/>
    </source>
</evidence>
<accession>A0ABU7TL40</accession>
<evidence type="ECO:0000256" key="1">
    <source>
        <dbReference type="ARBA" id="ARBA00010751"/>
    </source>
</evidence>
<dbReference type="Gene3D" id="3.30.110.70">
    <property type="entry name" value="Hypothetical protein apc22750. Chain B"/>
    <property type="match status" value="1"/>
</dbReference>
<dbReference type="EMBL" id="MLCA01000001">
    <property type="protein sequence ID" value="MEE7490261.1"/>
    <property type="molecule type" value="Genomic_DNA"/>
</dbReference>
<reference evidence="3 4" key="1">
    <citation type="journal article" date="2012" name="Genet. Mol. Biol.">
        <title>Analysis of 16S rRNA and mxaF genes revealing insights into Methylobacterium niche-specific plant association.</title>
        <authorList>
            <person name="Dourado M.N."/>
            <person name="Andreote F.D."/>
            <person name="Dini-Andreote F."/>
            <person name="Conti R."/>
            <person name="Araujo J.M."/>
            <person name="Araujo W.L."/>
        </authorList>
    </citation>
    <scope>NUCLEOTIDE SEQUENCE [LARGE SCALE GENOMIC DNA]</scope>
    <source>
        <strain evidence="3 4">TC3-10</strain>
    </source>
</reference>
<dbReference type="InterPro" id="IPR002765">
    <property type="entry name" value="UPF0145_YbjQ-like"/>
</dbReference>
<keyword evidence="4" id="KW-1185">Reference proteome</keyword>
<comment type="similarity">
    <text evidence="1 2">Belongs to the UPF0145 family.</text>
</comment>
<dbReference type="InterPro" id="IPR035439">
    <property type="entry name" value="UPF0145_dom_sf"/>
</dbReference>
<dbReference type="PANTHER" id="PTHR34068:SF2">
    <property type="entry name" value="UPF0145 PROTEIN SCO3412"/>
    <property type="match status" value="1"/>
</dbReference>